<organism evidence="1 2">
    <name type="scientific">Pyxidicoccus fallax</name>
    <dbReference type="NCBI Taxonomy" id="394095"/>
    <lineage>
        <taxon>Bacteria</taxon>
        <taxon>Pseudomonadati</taxon>
        <taxon>Myxococcota</taxon>
        <taxon>Myxococcia</taxon>
        <taxon>Myxococcales</taxon>
        <taxon>Cystobacterineae</taxon>
        <taxon>Myxococcaceae</taxon>
        <taxon>Pyxidicoccus</taxon>
    </lineage>
</organism>
<sequence>MAAGLWVSGCDNDLEKQSQVTRVRVLAVRSTPAELVLPPGGGAPETVRLEALAVAPDARPLTVTFALCRPGNVYSADFECPGKDGVALPEGRLSPEDPALRALLEEVGGDTSDPAVRARLEAGVNFYVGYEVSDGSGTPEGGERGLRRMTARLTDTPNQNPRLTDVLYQGTPLSGPLPMGAEVEFTPVLAEGSQETYVGAEGEATERISYAWHATGTGDVEFFRSVQPVEGEPGEPETEYTTPDTAQQVTFYVVARDERGGTDWLTRTIEVR</sequence>
<dbReference type="AlphaFoldDB" id="A0A848LBE5"/>
<comment type="caution">
    <text evidence="1">The sequence shown here is derived from an EMBL/GenBank/DDBJ whole genome shotgun (WGS) entry which is preliminary data.</text>
</comment>
<proteinExistence type="predicted"/>
<accession>A0A848LBE5</accession>
<keyword evidence="2" id="KW-1185">Reference proteome</keyword>
<dbReference type="EMBL" id="JABBJJ010000011">
    <property type="protein sequence ID" value="NMO14013.1"/>
    <property type="molecule type" value="Genomic_DNA"/>
</dbReference>
<protein>
    <submittedName>
        <fullName evidence="1">Uncharacterized protein</fullName>
    </submittedName>
</protein>
<dbReference type="Proteomes" id="UP000518300">
    <property type="component" value="Unassembled WGS sequence"/>
</dbReference>
<evidence type="ECO:0000313" key="2">
    <source>
        <dbReference type="Proteomes" id="UP000518300"/>
    </source>
</evidence>
<name>A0A848LBE5_9BACT</name>
<reference evidence="1 2" key="1">
    <citation type="submission" date="2020-04" db="EMBL/GenBank/DDBJ databases">
        <title>Draft genome of Pyxidicoccus fallax type strain.</title>
        <authorList>
            <person name="Whitworth D.E."/>
        </authorList>
    </citation>
    <scope>NUCLEOTIDE SEQUENCE [LARGE SCALE GENOMIC DNA]</scope>
    <source>
        <strain evidence="1 2">DSM 14698</strain>
    </source>
</reference>
<evidence type="ECO:0000313" key="1">
    <source>
        <dbReference type="EMBL" id="NMO14013.1"/>
    </source>
</evidence>
<gene>
    <name evidence="1" type="ORF">HG543_03950</name>
</gene>